<keyword evidence="5 6" id="KW-0472">Membrane</keyword>
<dbReference type="PANTHER" id="PTHR22913:SF12">
    <property type="entry name" value="MANNURONAN SYNTHASE"/>
    <property type="match status" value="1"/>
</dbReference>
<sequence length="421" mass="47620">MSHFLVVWSTTGQTIWEMSWLGLMPLVLVSIFVWFAWIYRVVLSRLARPTVNDFRSSVSVVVPAYREDPDILLGCLDTWLEQNPTEIIVVPDVDDHEVIRRLAEVDDPRLRVIPFVHHGKRSALGIGIRAATGELVVLVDSDTRWLPGLLDAVQMPFADPRVGGVGTQQNVYQRTSSIWRRIADWLVNQRNYDFAPGMGRAGAVSCLIGRTAAYRRSAIMPVLTDLEDEFFLGRRCDTGDDGRLTWLVLAQGYQTVHQSNAKVMSMFSSSFRAFVKQQVRWSRSSFRCGLTALWRGWFWRAPMPTKITVLQIVLTPITLGIMLGYLPFVRLELTAHSIVLVLIWSLFGRGIRHYSHLRRHPQEILLLPFAALVITFVLLPIKVYAFLTMNKQGWLTRTADSIGGEGQTAATLTRETLAAEA</sequence>
<dbReference type="AlphaFoldDB" id="A0A7W7MJ66"/>
<accession>A0A7W7MJ66</accession>
<evidence type="ECO:0000256" key="6">
    <source>
        <dbReference type="SAM" id="Phobius"/>
    </source>
</evidence>
<dbReference type="GO" id="GO:0005886">
    <property type="term" value="C:plasma membrane"/>
    <property type="evidence" value="ECO:0007669"/>
    <property type="project" value="UniProtKB-SubCell"/>
</dbReference>
<evidence type="ECO:0000256" key="1">
    <source>
        <dbReference type="ARBA" id="ARBA00004236"/>
    </source>
</evidence>
<dbReference type="InterPro" id="IPR029044">
    <property type="entry name" value="Nucleotide-diphossugar_trans"/>
</dbReference>
<comment type="subcellular location">
    <subcellularLocation>
        <location evidence="1">Cell membrane</location>
    </subcellularLocation>
</comment>
<dbReference type="Proteomes" id="UP000590511">
    <property type="component" value="Unassembled WGS sequence"/>
</dbReference>
<dbReference type="EC" id="2.4.1.212" evidence="8"/>
<evidence type="ECO:0000313" key="8">
    <source>
        <dbReference type="EMBL" id="MBB4752148.1"/>
    </source>
</evidence>
<evidence type="ECO:0000256" key="3">
    <source>
        <dbReference type="ARBA" id="ARBA00022676"/>
    </source>
</evidence>
<dbReference type="SUPFAM" id="SSF53448">
    <property type="entry name" value="Nucleotide-diphospho-sugar transferases"/>
    <property type="match status" value="1"/>
</dbReference>
<keyword evidence="3 8" id="KW-0328">Glycosyltransferase</keyword>
<dbReference type="EMBL" id="JACHNC010000001">
    <property type="protein sequence ID" value="MBB4752148.1"/>
    <property type="molecule type" value="Genomic_DNA"/>
</dbReference>
<reference evidence="7 10" key="2">
    <citation type="submission" date="2021-01" db="EMBL/GenBank/DDBJ databases">
        <title>Whole genome shotgun sequence of Actinoplanes lobatus NBRC 12513.</title>
        <authorList>
            <person name="Komaki H."/>
            <person name="Tamura T."/>
        </authorList>
    </citation>
    <scope>NUCLEOTIDE SEQUENCE [LARGE SCALE GENOMIC DNA]</scope>
    <source>
        <strain evidence="7 10">NBRC 12513</strain>
    </source>
</reference>
<reference evidence="8 9" key="1">
    <citation type="submission" date="2020-08" db="EMBL/GenBank/DDBJ databases">
        <title>Sequencing the genomes of 1000 actinobacteria strains.</title>
        <authorList>
            <person name="Klenk H.-P."/>
        </authorList>
    </citation>
    <scope>NUCLEOTIDE SEQUENCE [LARGE SCALE GENOMIC DNA]</scope>
    <source>
        <strain evidence="8 9">DSM 43150</strain>
    </source>
</reference>
<gene>
    <name evidence="7" type="ORF">Alo02nite_69830</name>
    <name evidence="8" type="ORF">BJ964_006309</name>
</gene>
<evidence type="ECO:0000313" key="9">
    <source>
        <dbReference type="Proteomes" id="UP000590511"/>
    </source>
</evidence>
<dbReference type="RefSeq" id="WP_203832763.1">
    <property type="nucleotide sequence ID" value="NZ_BOMP01000118.1"/>
</dbReference>
<evidence type="ECO:0000256" key="4">
    <source>
        <dbReference type="ARBA" id="ARBA00022679"/>
    </source>
</evidence>
<feature type="transmembrane region" description="Helical" evidence="6">
    <location>
        <begin position="364"/>
        <end position="387"/>
    </location>
</feature>
<name>A0A7W7MJ66_9ACTN</name>
<evidence type="ECO:0000256" key="5">
    <source>
        <dbReference type="ARBA" id="ARBA00023136"/>
    </source>
</evidence>
<comment type="caution">
    <text evidence="8">The sequence shown here is derived from an EMBL/GenBank/DDBJ whole genome shotgun (WGS) entry which is preliminary data.</text>
</comment>
<feature type="transmembrane region" description="Helical" evidence="6">
    <location>
        <begin position="334"/>
        <end position="352"/>
    </location>
</feature>
<dbReference type="PANTHER" id="PTHR22913">
    <property type="entry name" value="HYALURONAN SYNTHASE"/>
    <property type="match status" value="1"/>
</dbReference>
<protein>
    <submittedName>
        <fullName evidence="8">Hyaluronan synthase</fullName>
        <ecNumber evidence="8">2.4.1.212</ecNumber>
    </submittedName>
</protein>
<organism evidence="8 9">
    <name type="scientific">Actinoplanes lobatus</name>
    <dbReference type="NCBI Taxonomy" id="113568"/>
    <lineage>
        <taxon>Bacteria</taxon>
        <taxon>Bacillati</taxon>
        <taxon>Actinomycetota</taxon>
        <taxon>Actinomycetes</taxon>
        <taxon>Micromonosporales</taxon>
        <taxon>Micromonosporaceae</taxon>
        <taxon>Actinoplanes</taxon>
    </lineage>
</organism>
<evidence type="ECO:0000313" key="7">
    <source>
        <dbReference type="EMBL" id="GIE44085.1"/>
    </source>
</evidence>
<feature type="transmembrane region" description="Helical" evidence="6">
    <location>
        <begin position="307"/>
        <end position="328"/>
    </location>
</feature>
<evidence type="ECO:0000256" key="2">
    <source>
        <dbReference type="ARBA" id="ARBA00022475"/>
    </source>
</evidence>
<dbReference type="GO" id="GO:0085029">
    <property type="term" value="P:extracellular matrix assembly"/>
    <property type="evidence" value="ECO:0007669"/>
    <property type="project" value="TreeGrafter"/>
</dbReference>
<dbReference type="GO" id="GO:0030213">
    <property type="term" value="P:hyaluronan biosynthetic process"/>
    <property type="evidence" value="ECO:0007669"/>
    <property type="project" value="TreeGrafter"/>
</dbReference>
<feature type="transmembrane region" description="Helical" evidence="6">
    <location>
        <begin position="20"/>
        <end position="39"/>
    </location>
</feature>
<keyword evidence="10" id="KW-1185">Reference proteome</keyword>
<dbReference type="Pfam" id="PF13641">
    <property type="entry name" value="Glyco_tranf_2_3"/>
    <property type="match status" value="1"/>
</dbReference>
<dbReference type="GO" id="GO:0050501">
    <property type="term" value="F:hyaluronan synthase activity"/>
    <property type="evidence" value="ECO:0007669"/>
    <property type="project" value="UniProtKB-EC"/>
</dbReference>
<keyword evidence="4 8" id="KW-0808">Transferase</keyword>
<proteinExistence type="predicted"/>
<dbReference type="Gene3D" id="3.90.550.10">
    <property type="entry name" value="Spore Coat Polysaccharide Biosynthesis Protein SpsA, Chain A"/>
    <property type="match status" value="1"/>
</dbReference>
<keyword evidence="6" id="KW-0812">Transmembrane</keyword>
<dbReference type="EMBL" id="BOMP01000118">
    <property type="protein sequence ID" value="GIE44085.1"/>
    <property type="molecule type" value="Genomic_DNA"/>
</dbReference>
<evidence type="ECO:0000313" key="10">
    <source>
        <dbReference type="Proteomes" id="UP000631312"/>
    </source>
</evidence>
<dbReference type="Proteomes" id="UP000631312">
    <property type="component" value="Unassembled WGS sequence"/>
</dbReference>
<keyword evidence="2" id="KW-1003">Cell membrane</keyword>
<keyword evidence="6" id="KW-1133">Transmembrane helix</keyword>